<reference evidence="2 3" key="3">
    <citation type="journal article" date="2013" name="Rice">
        <title>Improvement of the Oryza sativa Nipponbare reference genome using next generation sequence and optical map data.</title>
        <authorList>
            <person name="Kawahara Y."/>
            <person name="de la Bastide M."/>
            <person name="Hamilton J.P."/>
            <person name="Kanamori H."/>
            <person name="McCombie W.R."/>
            <person name="Ouyang S."/>
            <person name="Schwartz D.C."/>
            <person name="Tanaka T."/>
            <person name="Wu J."/>
            <person name="Zhou S."/>
            <person name="Childs K.L."/>
            <person name="Davidson R.M."/>
            <person name="Lin H."/>
            <person name="Quesada-Ocampo L."/>
            <person name="Vaillancourt B."/>
            <person name="Sakai H."/>
            <person name="Lee S.S."/>
            <person name="Kim J."/>
            <person name="Numa H."/>
            <person name="Itoh T."/>
            <person name="Buell C.R."/>
            <person name="Matsumoto T."/>
        </authorList>
    </citation>
    <scope>NUCLEOTIDE SEQUENCE [LARGE SCALE GENOMIC DNA]</scope>
    <source>
        <strain evidence="3">cv. Nipponbare</strain>
    </source>
</reference>
<reference evidence="2 3" key="2">
    <citation type="journal article" date="2013" name="Plant Cell Physiol.">
        <title>Rice Annotation Project Database (RAP-DB): an integrative and interactive database for rice genomics.</title>
        <authorList>
            <person name="Sakai H."/>
            <person name="Lee S.S."/>
            <person name="Tanaka T."/>
            <person name="Numa H."/>
            <person name="Kim J."/>
            <person name="Kawahara Y."/>
            <person name="Wakimoto H."/>
            <person name="Yang C.C."/>
            <person name="Iwamoto M."/>
            <person name="Abe T."/>
            <person name="Yamada Y."/>
            <person name="Muto A."/>
            <person name="Inokuchi H."/>
            <person name="Ikemura T."/>
            <person name="Matsumoto T."/>
            <person name="Sasaki T."/>
            <person name="Itoh T."/>
        </authorList>
    </citation>
    <scope>NUCLEOTIDE SEQUENCE [LARGE SCALE GENOMIC DNA]</scope>
    <source>
        <strain evidence="3">cv. Nipponbare</strain>
    </source>
</reference>
<keyword evidence="3" id="KW-1185">Reference proteome</keyword>
<evidence type="ECO:0000313" key="3">
    <source>
        <dbReference type="Proteomes" id="UP000059680"/>
    </source>
</evidence>
<feature type="compositionally biased region" description="Basic residues" evidence="1">
    <location>
        <begin position="120"/>
        <end position="139"/>
    </location>
</feature>
<feature type="region of interest" description="Disordered" evidence="1">
    <location>
        <begin position="78"/>
        <end position="141"/>
    </location>
</feature>
<evidence type="ECO:0000313" key="2">
    <source>
        <dbReference type="EMBL" id="BAT14686.1"/>
    </source>
</evidence>
<dbReference type="FunCoup" id="A0A0P0Y428">
    <property type="interactions" value="271"/>
</dbReference>
<proteinExistence type="predicted"/>
<gene>
    <name evidence="2" type="ordered locus">Os11g0592375</name>
    <name evidence="2" type="ORF">OSNPB_110592375</name>
</gene>
<dbReference type="EMBL" id="AP014967">
    <property type="protein sequence ID" value="BAT14686.1"/>
    <property type="molecule type" value="Genomic_DNA"/>
</dbReference>
<dbReference type="PaxDb" id="39947-A0A0P0Y428"/>
<accession>A0A0P0Y428</accession>
<dbReference type="InParanoid" id="A0A0P0Y428"/>
<feature type="region of interest" description="Disordered" evidence="1">
    <location>
        <begin position="232"/>
        <end position="259"/>
    </location>
</feature>
<dbReference type="AlphaFoldDB" id="A0A0P0Y428"/>
<protein>
    <submittedName>
        <fullName evidence="2">Os11g0592375 protein</fullName>
    </submittedName>
</protein>
<reference evidence="3" key="1">
    <citation type="journal article" date="2005" name="Nature">
        <title>The map-based sequence of the rice genome.</title>
        <authorList>
            <consortium name="International rice genome sequencing project (IRGSP)"/>
            <person name="Matsumoto T."/>
            <person name="Wu J."/>
            <person name="Kanamori H."/>
            <person name="Katayose Y."/>
            <person name="Fujisawa M."/>
            <person name="Namiki N."/>
            <person name="Mizuno H."/>
            <person name="Yamamoto K."/>
            <person name="Antonio B.A."/>
            <person name="Baba T."/>
            <person name="Sakata K."/>
            <person name="Nagamura Y."/>
            <person name="Aoki H."/>
            <person name="Arikawa K."/>
            <person name="Arita K."/>
            <person name="Bito T."/>
            <person name="Chiden Y."/>
            <person name="Fujitsuka N."/>
            <person name="Fukunaka R."/>
            <person name="Hamada M."/>
            <person name="Harada C."/>
            <person name="Hayashi A."/>
            <person name="Hijishita S."/>
            <person name="Honda M."/>
            <person name="Hosokawa S."/>
            <person name="Ichikawa Y."/>
            <person name="Idonuma A."/>
            <person name="Iijima M."/>
            <person name="Ikeda M."/>
            <person name="Ikeno M."/>
            <person name="Ito K."/>
            <person name="Ito S."/>
            <person name="Ito T."/>
            <person name="Ito Y."/>
            <person name="Ito Y."/>
            <person name="Iwabuchi A."/>
            <person name="Kamiya K."/>
            <person name="Karasawa W."/>
            <person name="Kurita K."/>
            <person name="Katagiri S."/>
            <person name="Kikuta A."/>
            <person name="Kobayashi H."/>
            <person name="Kobayashi N."/>
            <person name="Machita K."/>
            <person name="Maehara T."/>
            <person name="Masukawa M."/>
            <person name="Mizubayashi T."/>
            <person name="Mukai Y."/>
            <person name="Nagasaki H."/>
            <person name="Nagata Y."/>
            <person name="Naito S."/>
            <person name="Nakashima M."/>
            <person name="Nakama Y."/>
            <person name="Nakamichi Y."/>
            <person name="Nakamura M."/>
            <person name="Meguro A."/>
            <person name="Negishi M."/>
            <person name="Ohta I."/>
            <person name="Ohta T."/>
            <person name="Okamoto M."/>
            <person name="Ono N."/>
            <person name="Saji S."/>
            <person name="Sakaguchi M."/>
            <person name="Sakai K."/>
            <person name="Shibata M."/>
            <person name="Shimokawa T."/>
            <person name="Song J."/>
            <person name="Takazaki Y."/>
            <person name="Terasawa K."/>
            <person name="Tsugane M."/>
            <person name="Tsuji K."/>
            <person name="Ueda S."/>
            <person name="Waki K."/>
            <person name="Yamagata H."/>
            <person name="Yamamoto M."/>
            <person name="Yamamoto S."/>
            <person name="Yamane H."/>
            <person name="Yoshiki S."/>
            <person name="Yoshihara R."/>
            <person name="Yukawa K."/>
            <person name="Zhong H."/>
            <person name="Yano M."/>
            <person name="Yuan Q."/>
            <person name="Ouyang S."/>
            <person name="Liu J."/>
            <person name="Jones K.M."/>
            <person name="Gansberger K."/>
            <person name="Moffat K."/>
            <person name="Hill J."/>
            <person name="Bera J."/>
            <person name="Fadrosh D."/>
            <person name="Jin S."/>
            <person name="Johri S."/>
            <person name="Kim M."/>
            <person name="Overton L."/>
            <person name="Reardon M."/>
            <person name="Tsitrin T."/>
            <person name="Vuong H."/>
            <person name="Weaver B."/>
            <person name="Ciecko A."/>
            <person name="Tallon L."/>
            <person name="Jackson J."/>
            <person name="Pai G."/>
            <person name="Aken S.V."/>
            <person name="Utterback T."/>
            <person name="Reidmuller S."/>
            <person name="Feldblyum T."/>
            <person name="Hsiao J."/>
            <person name="Zismann V."/>
            <person name="Iobst S."/>
            <person name="de Vazeille A.R."/>
            <person name="Buell C.R."/>
            <person name="Ying K."/>
            <person name="Li Y."/>
            <person name="Lu T."/>
            <person name="Huang Y."/>
            <person name="Zhao Q."/>
            <person name="Feng Q."/>
            <person name="Zhang L."/>
            <person name="Zhu J."/>
            <person name="Weng Q."/>
            <person name="Mu J."/>
            <person name="Lu Y."/>
            <person name="Fan D."/>
            <person name="Liu Y."/>
            <person name="Guan J."/>
            <person name="Zhang Y."/>
            <person name="Yu S."/>
            <person name="Liu X."/>
            <person name="Zhang Y."/>
            <person name="Hong G."/>
            <person name="Han B."/>
            <person name="Choisne N."/>
            <person name="Demange N."/>
            <person name="Orjeda G."/>
            <person name="Samain S."/>
            <person name="Cattolico L."/>
            <person name="Pelletier E."/>
            <person name="Couloux A."/>
            <person name="Segurens B."/>
            <person name="Wincker P."/>
            <person name="D'Hont A."/>
            <person name="Scarpelli C."/>
            <person name="Weissenbach J."/>
            <person name="Salanoubat M."/>
            <person name="Quetier F."/>
            <person name="Yu Y."/>
            <person name="Kim H.R."/>
            <person name="Rambo T."/>
            <person name="Currie J."/>
            <person name="Collura K."/>
            <person name="Luo M."/>
            <person name="Yang T."/>
            <person name="Ammiraju J.S.S."/>
            <person name="Engler F."/>
            <person name="Soderlund C."/>
            <person name="Wing R.A."/>
            <person name="Palmer L.E."/>
            <person name="de la Bastide M."/>
            <person name="Spiegel L."/>
            <person name="Nascimento L."/>
            <person name="Zutavern T."/>
            <person name="O'Shaughnessy A."/>
            <person name="Dike S."/>
            <person name="Dedhia N."/>
            <person name="Preston R."/>
            <person name="Balija V."/>
            <person name="McCombie W.R."/>
            <person name="Chow T."/>
            <person name="Chen H."/>
            <person name="Chung M."/>
            <person name="Chen C."/>
            <person name="Shaw J."/>
            <person name="Wu H."/>
            <person name="Hsiao K."/>
            <person name="Chao Y."/>
            <person name="Chu M."/>
            <person name="Cheng C."/>
            <person name="Hour A."/>
            <person name="Lee P."/>
            <person name="Lin S."/>
            <person name="Lin Y."/>
            <person name="Liou J."/>
            <person name="Liu S."/>
            <person name="Hsing Y."/>
            <person name="Raghuvanshi S."/>
            <person name="Mohanty A."/>
            <person name="Bharti A.K."/>
            <person name="Gaur A."/>
            <person name="Gupta V."/>
            <person name="Kumar D."/>
            <person name="Ravi V."/>
            <person name="Vij S."/>
            <person name="Kapur A."/>
            <person name="Khurana P."/>
            <person name="Khurana P."/>
            <person name="Khurana J.P."/>
            <person name="Tyagi A.K."/>
            <person name="Gaikwad K."/>
            <person name="Singh A."/>
            <person name="Dalal V."/>
            <person name="Srivastava S."/>
            <person name="Dixit A."/>
            <person name="Pal A.K."/>
            <person name="Ghazi I.A."/>
            <person name="Yadav M."/>
            <person name="Pandit A."/>
            <person name="Bhargava A."/>
            <person name="Sureshbabu K."/>
            <person name="Batra K."/>
            <person name="Sharma T.R."/>
            <person name="Mohapatra T."/>
            <person name="Singh N.K."/>
            <person name="Messing J."/>
            <person name="Nelson A.B."/>
            <person name="Fuks G."/>
            <person name="Kavchok S."/>
            <person name="Keizer G."/>
            <person name="Linton E."/>
            <person name="Llaca V."/>
            <person name="Song R."/>
            <person name="Tanyolac B."/>
            <person name="Young S."/>
            <person name="Ho-Il K."/>
            <person name="Hahn J.H."/>
            <person name="Sangsakoo G."/>
            <person name="Vanavichit A."/>
            <person name="de Mattos Luiz.A.T."/>
            <person name="Zimmer P.D."/>
            <person name="Malone G."/>
            <person name="Dellagostin O."/>
            <person name="de Oliveira A.C."/>
            <person name="Bevan M."/>
            <person name="Bancroft I."/>
            <person name="Minx P."/>
            <person name="Cordum H."/>
            <person name="Wilson R."/>
            <person name="Cheng Z."/>
            <person name="Jin W."/>
            <person name="Jiang J."/>
            <person name="Leong S.A."/>
            <person name="Iwama H."/>
            <person name="Gojobori T."/>
            <person name="Itoh T."/>
            <person name="Niimura Y."/>
            <person name="Fujii Y."/>
            <person name="Habara T."/>
            <person name="Sakai H."/>
            <person name="Sato Y."/>
            <person name="Wilson G."/>
            <person name="Kumar K."/>
            <person name="McCouch S."/>
            <person name="Juretic N."/>
            <person name="Hoen D."/>
            <person name="Wright S."/>
            <person name="Bruskiewich R."/>
            <person name="Bureau T."/>
            <person name="Miyao A."/>
            <person name="Hirochika H."/>
            <person name="Nishikawa T."/>
            <person name="Kadowaki K."/>
            <person name="Sugiura M."/>
            <person name="Burr B."/>
            <person name="Sasaki T."/>
        </authorList>
    </citation>
    <scope>NUCLEOTIDE SEQUENCE [LARGE SCALE GENOMIC DNA]</scope>
    <source>
        <strain evidence="3">cv. Nipponbare</strain>
    </source>
</reference>
<evidence type="ECO:0000256" key="1">
    <source>
        <dbReference type="SAM" id="MobiDB-lite"/>
    </source>
</evidence>
<sequence length="287" mass="30660">MTRWLFDGGLHTKSLCILTCSFSGLRYVIGYSPVQRNRSSRPPYYQTPCFSLEYLVEEAHVERGRAGDLDPDHLVVPPPVPDPLHDLPGDPGAAHLDPRLEPHPGVPQPPQLGLGERQLRHPRLRPRRPGPRLGRRHRQLPREPRVHQRRLRVVVEPSPRVRHHPVVDAEHVLHRAPRRARRELRGGVGVAGIAEAGEDEGHGGAGGGAAGAEGGVVVGVGGRGGLRAEVERGGGAAEGDAAAVGGRPGGEPWVGGGGGEVEEAVEARRVVEVEVEVEVDGRGDGHG</sequence>
<organism evidence="2 3">
    <name type="scientific">Oryza sativa subsp. japonica</name>
    <name type="common">Rice</name>
    <dbReference type="NCBI Taxonomy" id="39947"/>
    <lineage>
        <taxon>Eukaryota</taxon>
        <taxon>Viridiplantae</taxon>
        <taxon>Streptophyta</taxon>
        <taxon>Embryophyta</taxon>
        <taxon>Tracheophyta</taxon>
        <taxon>Spermatophyta</taxon>
        <taxon>Magnoliopsida</taxon>
        <taxon>Liliopsida</taxon>
        <taxon>Poales</taxon>
        <taxon>Poaceae</taxon>
        <taxon>BOP clade</taxon>
        <taxon>Oryzoideae</taxon>
        <taxon>Oryzeae</taxon>
        <taxon>Oryzinae</taxon>
        <taxon>Oryza</taxon>
        <taxon>Oryza sativa</taxon>
    </lineage>
</organism>
<dbReference type="Proteomes" id="UP000059680">
    <property type="component" value="Chromosome 11"/>
</dbReference>
<feature type="compositionally biased region" description="Gly residues" evidence="1">
    <location>
        <begin position="246"/>
        <end position="259"/>
    </location>
</feature>
<feature type="non-terminal residue" evidence="2">
    <location>
        <position position="287"/>
    </location>
</feature>
<name>A0A0P0Y428_ORYSJ</name>